<sequence length="107" mass="12368">MNIRITYFSIFLILCSCSEPSYQITLDGINRDKPIQDGFHLTEIYVTEFNEEGRPTKYTDGISVFCGPAKGFSVHLGEKEYNQKEKMKQNRVDLSRITNMPLNKILK</sequence>
<reference evidence="1" key="1">
    <citation type="journal article" date="2015" name="Nature">
        <title>Complex archaea that bridge the gap between prokaryotes and eukaryotes.</title>
        <authorList>
            <person name="Spang A."/>
            <person name="Saw J.H."/>
            <person name="Jorgensen S.L."/>
            <person name="Zaremba-Niedzwiedzka K."/>
            <person name="Martijn J."/>
            <person name="Lind A.E."/>
            <person name="van Eijk R."/>
            <person name="Schleper C."/>
            <person name="Guy L."/>
            <person name="Ettema T.J."/>
        </authorList>
    </citation>
    <scope>NUCLEOTIDE SEQUENCE</scope>
</reference>
<protein>
    <recommendedName>
        <fullName evidence="2">Lipoprotein</fullName>
    </recommendedName>
</protein>
<comment type="caution">
    <text evidence="1">The sequence shown here is derived from an EMBL/GenBank/DDBJ whole genome shotgun (WGS) entry which is preliminary data.</text>
</comment>
<evidence type="ECO:0008006" key="2">
    <source>
        <dbReference type="Google" id="ProtNLM"/>
    </source>
</evidence>
<organism evidence="1">
    <name type="scientific">marine sediment metagenome</name>
    <dbReference type="NCBI Taxonomy" id="412755"/>
    <lineage>
        <taxon>unclassified sequences</taxon>
        <taxon>metagenomes</taxon>
        <taxon>ecological metagenomes</taxon>
    </lineage>
</organism>
<dbReference type="AlphaFoldDB" id="A0A0F9H7E5"/>
<gene>
    <name evidence="1" type="ORF">LCGC14_1819910</name>
</gene>
<dbReference type="EMBL" id="LAZR01017810">
    <property type="protein sequence ID" value="KKL98886.1"/>
    <property type="molecule type" value="Genomic_DNA"/>
</dbReference>
<proteinExistence type="predicted"/>
<name>A0A0F9H7E5_9ZZZZ</name>
<accession>A0A0F9H7E5</accession>
<evidence type="ECO:0000313" key="1">
    <source>
        <dbReference type="EMBL" id="KKL98886.1"/>
    </source>
</evidence>
<dbReference type="PROSITE" id="PS51257">
    <property type="entry name" value="PROKAR_LIPOPROTEIN"/>
    <property type="match status" value="1"/>
</dbReference>